<comment type="caution">
    <text evidence="1">The sequence shown here is derived from an EMBL/GenBank/DDBJ whole genome shotgun (WGS) entry which is preliminary data.</text>
</comment>
<proteinExistence type="predicted"/>
<evidence type="ECO:0000313" key="1">
    <source>
        <dbReference type="EMBL" id="GAV07901.1"/>
    </source>
</evidence>
<reference evidence="1 2" key="1">
    <citation type="journal article" date="2016" name="Nat. Commun.">
        <title>Extremotolerant tardigrade genome and improved radiotolerance of human cultured cells by tardigrade-unique protein.</title>
        <authorList>
            <person name="Hashimoto T."/>
            <person name="Horikawa D.D."/>
            <person name="Saito Y."/>
            <person name="Kuwahara H."/>
            <person name="Kozuka-Hata H."/>
            <person name="Shin-I T."/>
            <person name="Minakuchi Y."/>
            <person name="Ohishi K."/>
            <person name="Motoyama A."/>
            <person name="Aizu T."/>
            <person name="Enomoto A."/>
            <person name="Kondo K."/>
            <person name="Tanaka S."/>
            <person name="Hara Y."/>
            <person name="Koshikawa S."/>
            <person name="Sagara H."/>
            <person name="Miura T."/>
            <person name="Yokobori S."/>
            <person name="Miyagawa K."/>
            <person name="Suzuki Y."/>
            <person name="Kubo T."/>
            <person name="Oyama M."/>
            <person name="Kohara Y."/>
            <person name="Fujiyama A."/>
            <person name="Arakawa K."/>
            <person name="Katayama T."/>
            <person name="Toyoda A."/>
            <person name="Kunieda T."/>
        </authorList>
    </citation>
    <scope>NUCLEOTIDE SEQUENCE [LARGE SCALE GENOMIC DNA]</scope>
    <source>
        <strain evidence="1 2">YOKOZUNA-1</strain>
    </source>
</reference>
<keyword evidence="2" id="KW-1185">Reference proteome</keyword>
<name>A0A1D1W379_RAMVA</name>
<dbReference type="EMBL" id="BDGG01000016">
    <property type="protein sequence ID" value="GAV07901.1"/>
    <property type="molecule type" value="Genomic_DNA"/>
</dbReference>
<gene>
    <name evidence="1" type="primary">RvY_17681-1</name>
    <name evidence="1" type="synonym">RvY_17681.1</name>
    <name evidence="1" type="ORF">RvY_17681</name>
</gene>
<accession>A0A1D1W379</accession>
<dbReference type="Proteomes" id="UP000186922">
    <property type="component" value="Unassembled WGS sequence"/>
</dbReference>
<sequence length="172" mass="19361">MLLLRVKTVMRQVSLIIRLNANNSIVVPPSSTAKRARERRMTTVQHSNSAINDTLSSLSSSHKTKIKHTFLSQRPEHAIHTGCTAHLSTSPRKITPIKKTSKIQLNRRPKNSDSILKDVGSWIGENLKFIRKNTRVADRVLSAQLAQLLRISRLKSKDSSHSTSYRAEKTFG</sequence>
<dbReference type="AlphaFoldDB" id="A0A1D1W379"/>
<protein>
    <submittedName>
        <fullName evidence="1">Uncharacterized protein</fullName>
    </submittedName>
</protein>
<organism evidence="1 2">
    <name type="scientific">Ramazzottius varieornatus</name>
    <name type="common">Water bear</name>
    <name type="synonym">Tardigrade</name>
    <dbReference type="NCBI Taxonomy" id="947166"/>
    <lineage>
        <taxon>Eukaryota</taxon>
        <taxon>Metazoa</taxon>
        <taxon>Ecdysozoa</taxon>
        <taxon>Tardigrada</taxon>
        <taxon>Eutardigrada</taxon>
        <taxon>Parachela</taxon>
        <taxon>Hypsibioidea</taxon>
        <taxon>Ramazzottiidae</taxon>
        <taxon>Ramazzottius</taxon>
    </lineage>
</organism>
<evidence type="ECO:0000313" key="2">
    <source>
        <dbReference type="Proteomes" id="UP000186922"/>
    </source>
</evidence>